<feature type="region of interest" description="Disordered" evidence="1">
    <location>
        <begin position="1"/>
        <end position="37"/>
    </location>
</feature>
<keyword evidence="3" id="KW-1185">Reference proteome</keyword>
<dbReference type="Proteomes" id="UP001163846">
    <property type="component" value="Unassembled WGS sequence"/>
</dbReference>
<accession>A0AA38NW62</accession>
<evidence type="ECO:0000313" key="2">
    <source>
        <dbReference type="EMBL" id="KAJ3831740.1"/>
    </source>
</evidence>
<name>A0AA38NW62_9AGAR</name>
<evidence type="ECO:0000256" key="1">
    <source>
        <dbReference type="SAM" id="MobiDB-lite"/>
    </source>
</evidence>
<reference evidence="2" key="1">
    <citation type="submission" date="2022-08" db="EMBL/GenBank/DDBJ databases">
        <authorList>
            <consortium name="DOE Joint Genome Institute"/>
            <person name="Min B."/>
            <person name="Riley R."/>
            <person name="Sierra-Patev S."/>
            <person name="Naranjo-Ortiz M."/>
            <person name="Looney B."/>
            <person name="Konkel Z."/>
            <person name="Slot J.C."/>
            <person name="Sakamoto Y."/>
            <person name="Steenwyk J.L."/>
            <person name="Rokas A."/>
            <person name="Carro J."/>
            <person name="Camarero S."/>
            <person name="Ferreira P."/>
            <person name="Molpeceres G."/>
            <person name="Ruiz-Duenas F.J."/>
            <person name="Serrano A."/>
            <person name="Henrissat B."/>
            <person name="Drula E."/>
            <person name="Hughes K.W."/>
            <person name="Mata J.L."/>
            <person name="Ishikawa N.K."/>
            <person name="Vargas-Isla R."/>
            <person name="Ushijima S."/>
            <person name="Smith C.A."/>
            <person name="Ahrendt S."/>
            <person name="Andreopoulos W."/>
            <person name="He G."/>
            <person name="Labutti K."/>
            <person name="Lipzen A."/>
            <person name="Ng V."/>
            <person name="Sandor L."/>
            <person name="Barry K."/>
            <person name="Martinez A.T."/>
            <person name="Xiao Y."/>
            <person name="Gibbons J.G."/>
            <person name="Terashima K."/>
            <person name="Hibbett D.S."/>
            <person name="Grigoriev I.V."/>
        </authorList>
    </citation>
    <scope>NUCLEOTIDE SEQUENCE</scope>
    <source>
        <strain evidence="2">TFB9207</strain>
    </source>
</reference>
<protein>
    <submittedName>
        <fullName evidence="2">Uncharacterized protein</fullName>
    </submittedName>
</protein>
<sequence length="189" mass="21153">MRGFGFGKGSNELGSRTAAYTEVDEPLPRPPPEEYNSQAWSTIKNNPHLFSVSTPINADRLESLLKDHPNGTFVASVVTALREGFWPWANTRPTEEFPVTWDYSWAPLPSNKERDFIDEQCETESSLGRHSPPFGPHLLPGMYSTPVFAVPKTQSEDSFRLVAHQSAGPFCQNNMVDRSQTKGNRLDSL</sequence>
<organism evidence="2 3">
    <name type="scientific">Lentinula raphanica</name>
    <dbReference type="NCBI Taxonomy" id="153919"/>
    <lineage>
        <taxon>Eukaryota</taxon>
        <taxon>Fungi</taxon>
        <taxon>Dikarya</taxon>
        <taxon>Basidiomycota</taxon>
        <taxon>Agaricomycotina</taxon>
        <taxon>Agaricomycetes</taxon>
        <taxon>Agaricomycetidae</taxon>
        <taxon>Agaricales</taxon>
        <taxon>Marasmiineae</taxon>
        <taxon>Omphalotaceae</taxon>
        <taxon>Lentinula</taxon>
    </lineage>
</organism>
<evidence type="ECO:0000313" key="3">
    <source>
        <dbReference type="Proteomes" id="UP001163846"/>
    </source>
</evidence>
<gene>
    <name evidence="2" type="ORF">F5878DRAFT_549143</name>
</gene>
<feature type="non-terminal residue" evidence="2">
    <location>
        <position position="189"/>
    </location>
</feature>
<comment type="caution">
    <text evidence="2">The sequence shown here is derived from an EMBL/GenBank/DDBJ whole genome shotgun (WGS) entry which is preliminary data.</text>
</comment>
<proteinExistence type="predicted"/>
<dbReference type="AlphaFoldDB" id="A0AA38NW62"/>
<dbReference type="EMBL" id="MU807259">
    <property type="protein sequence ID" value="KAJ3831740.1"/>
    <property type="molecule type" value="Genomic_DNA"/>
</dbReference>